<dbReference type="InterPro" id="IPR032694">
    <property type="entry name" value="CopC/D"/>
</dbReference>
<dbReference type="PANTHER" id="PTHR34820:SF4">
    <property type="entry name" value="INNER MEMBRANE PROTEIN YEBZ"/>
    <property type="match status" value="1"/>
</dbReference>
<dbReference type="GO" id="GO:0005507">
    <property type="term" value="F:copper ion binding"/>
    <property type="evidence" value="ECO:0007669"/>
    <property type="project" value="InterPro"/>
</dbReference>
<name>A0A8J3GQK7_9MICO</name>
<gene>
    <name evidence="8" type="ORF">GCM10011600_17160</name>
</gene>
<feature type="chain" id="PRO_5035318950" description="CopC domain-containing protein" evidence="6">
    <location>
        <begin position="28"/>
        <end position="193"/>
    </location>
</feature>
<reference evidence="8" key="1">
    <citation type="journal article" date="2014" name="Int. J. Syst. Evol. Microbiol.">
        <title>Complete genome sequence of Corynebacterium casei LMG S-19264T (=DSM 44701T), isolated from a smear-ripened cheese.</title>
        <authorList>
            <consortium name="US DOE Joint Genome Institute (JGI-PGF)"/>
            <person name="Walter F."/>
            <person name="Albersmeier A."/>
            <person name="Kalinowski J."/>
            <person name="Ruckert C."/>
        </authorList>
    </citation>
    <scope>NUCLEOTIDE SEQUENCE</scope>
    <source>
        <strain evidence="8">CGMCC 1.16548</strain>
    </source>
</reference>
<reference evidence="8" key="2">
    <citation type="submission" date="2020-09" db="EMBL/GenBank/DDBJ databases">
        <authorList>
            <person name="Sun Q."/>
            <person name="Zhou Y."/>
        </authorList>
    </citation>
    <scope>NUCLEOTIDE SEQUENCE</scope>
    <source>
        <strain evidence="8">CGMCC 1.16548</strain>
    </source>
</reference>
<dbReference type="RefSeq" id="WP_191283084.1">
    <property type="nucleotide sequence ID" value="NZ_BNAI01000003.1"/>
</dbReference>
<dbReference type="InterPro" id="IPR014755">
    <property type="entry name" value="Cu-Rt/internalin_Ig-like"/>
</dbReference>
<dbReference type="InterPro" id="IPR014756">
    <property type="entry name" value="Ig_E-set"/>
</dbReference>
<dbReference type="GO" id="GO:0046688">
    <property type="term" value="P:response to copper ion"/>
    <property type="evidence" value="ECO:0007669"/>
    <property type="project" value="InterPro"/>
</dbReference>
<dbReference type="GO" id="GO:0030313">
    <property type="term" value="C:cell envelope"/>
    <property type="evidence" value="ECO:0007669"/>
    <property type="project" value="UniProtKB-SubCell"/>
</dbReference>
<evidence type="ECO:0000256" key="4">
    <source>
        <dbReference type="ARBA" id="ARBA00023008"/>
    </source>
</evidence>
<comment type="subcellular location">
    <subcellularLocation>
        <location evidence="1">Cell envelope</location>
    </subcellularLocation>
</comment>
<evidence type="ECO:0000256" key="6">
    <source>
        <dbReference type="SAM" id="SignalP"/>
    </source>
</evidence>
<keyword evidence="9" id="KW-1185">Reference proteome</keyword>
<dbReference type="Pfam" id="PF04234">
    <property type="entry name" value="CopC"/>
    <property type="match status" value="1"/>
</dbReference>
<dbReference type="GO" id="GO:0042597">
    <property type="term" value="C:periplasmic space"/>
    <property type="evidence" value="ECO:0007669"/>
    <property type="project" value="InterPro"/>
</dbReference>
<evidence type="ECO:0000313" key="9">
    <source>
        <dbReference type="Proteomes" id="UP000617531"/>
    </source>
</evidence>
<dbReference type="Proteomes" id="UP000617531">
    <property type="component" value="Unassembled WGS sequence"/>
</dbReference>
<dbReference type="AlphaFoldDB" id="A0A8J3GQK7"/>
<comment type="caution">
    <text evidence="8">The sequence shown here is derived from an EMBL/GenBank/DDBJ whole genome shotgun (WGS) entry which is preliminary data.</text>
</comment>
<organism evidence="8 9">
    <name type="scientific">Pseudolysinimonas yzui</name>
    <dbReference type="NCBI Taxonomy" id="2708254"/>
    <lineage>
        <taxon>Bacteria</taxon>
        <taxon>Bacillati</taxon>
        <taxon>Actinomycetota</taxon>
        <taxon>Actinomycetes</taxon>
        <taxon>Micrococcales</taxon>
        <taxon>Microbacteriaceae</taxon>
        <taxon>Pseudolysinimonas</taxon>
    </lineage>
</organism>
<keyword evidence="4" id="KW-0186">Copper</keyword>
<dbReference type="Gene3D" id="2.60.40.1220">
    <property type="match status" value="1"/>
</dbReference>
<dbReference type="InterPro" id="IPR007348">
    <property type="entry name" value="CopC_dom"/>
</dbReference>
<dbReference type="GO" id="GO:0005886">
    <property type="term" value="C:plasma membrane"/>
    <property type="evidence" value="ECO:0007669"/>
    <property type="project" value="TreeGrafter"/>
</dbReference>
<protein>
    <recommendedName>
        <fullName evidence="7">CopC domain-containing protein</fullName>
    </recommendedName>
</protein>
<dbReference type="GO" id="GO:0006825">
    <property type="term" value="P:copper ion transport"/>
    <property type="evidence" value="ECO:0007669"/>
    <property type="project" value="InterPro"/>
</dbReference>
<proteinExistence type="predicted"/>
<dbReference type="SUPFAM" id="SSF81296">
    <property type="entry name" value="E set domains"/>
    <property type="match status" value="1"/>
</dbReference>
<keyword evidence="5" id="KW-0472">Membrane</keyword>
<feature type="transmembrane region" description="Helical" evidence="5">
    <location>
        <begin position="159"/>
        <end position="180"/>
    </location>
</feature>
<dbReference type="EMBL" id="BNAI01000003">
    <property type="protein sequence ID" value="GHF16979.1"/>
    <property type="molecule type" value="Genomic_DNA"/>
</dbReference>
<evidence type="ECO:0000256" key="2">
    <source>
        <dbReference type="ARBA" id="ARBA00022723"/>
    </source>
</evidence>
<evidence type="ECO:0000256" key="3">
    <source>
        <dbReference type="ARBA" id="ARBA00022729"/>
    </source>
</evidence>
<feature type="domain" description="CopC" evidence="7">
    <location>
        <begin position="28"/>
        <end position="123"/>
    </location>
</feature>
<keyword evidence="3 6" id="KW-0732">Signal</keyword>
<sequence>MRRTLSAALVGAVAAALVLAAAAPASAHNYVVESTPDEGEVLTALPEAWEVVTNEAMLYVGNDAVFGLWARDADGRYYGDGCVEVSGSGMSAAPVIGETGSYTLVYALISADGHPLTGEIPFEWAPAVATEAAVGTSEPARCGEEVPAEPGGTTLSPDVWWIAAAAGAVGVAVVTTVLLARRRRPESGDDPST</sequence>
<evidence type="ECO:0000256" key="1">
    <source>
        <dbReference type="ARBA" id="ARBA00004196"/>
    </source>
</evidence>
<evidence type="ECO:0000259" key="7">
    <source>
        <dbReference type="Pfam" id="PF04234"/>
    </source>
</evidence>
<dbReference type="PANTHER" id="PTHR34820">
    <property type="entry name" value="INNER MEMBRANE PROTEIN YEBZ"/>
    <property type="match status" value="1"/>
</dbReference>
<feature type="signal peptide" evidence="6">
    <location>
        <begin position="1"/>
        <end position="27"/>
    </location>
</feature>
<keyword evidence="5" id="KW-1133">Transmembrane helix</keyword>
<evidence type="ECO:0000313" key="8">
    <source>
        <dbReference type="EMBL" id="GHF16979.1"/>
    </source>
</evidence>
<evidence type="ECO:0000256" key="5">
    <source>
        <dbReference type="SAM" id="Phobius"/>
    </source>
</evidence>
<keyword evidence="2" id="KW-0479">Metal-binding</keyword>
<accession>A0A8J3GQK7</accession>
<keyword evidence="5" id="KW-0812">Transmembrane</keyword>